<name>A0A0F9J679_9ZZZZ</name>
<accession>A0A0F9J679</accession>
<comment type="caution">
    <text evidence="1">The sequence shown here is derived from an EMBL/GenBank/DDBJ whole genome shotgun (WGS) entry which is preliminary data.</text>
</comment>
<gene>
    <name evidence="1" type="ORF">LCGC14_1794800</name>
</gene>
<proteinExistence type="predicted"/>
<reference evidence="1" key="1">
    <citation type="journal article" date="2015" name="Nature">
        <title>Complex archaea that bridge the gap between prokaryotes and eukaryotes.</title>
        <authorList>
            <person name="Spang A."/>
            <person name="Saw J.H."/>
            <person name="Jorgensen S.L."/>
            <person name="Zaremba-Niedzwiedzka K."/>
            <person name="Martijn J."/>
            <person name="Lind A.E."/>
            <person name="van Eijk R."/>
            <person name="Schleper C."/>
            <person name="Guy L."/>
            <person name="Ettema T.J."/>
        </authorList>
    </citation>
    <scope>NUCLEOTIDE SEQUENCE</scope>
</reference>
<protein>
    <submittedName>
        <fullName evidence="1">Uncharacterized protein</fullName>
    </submittedName>
</protein>
<sequence>KELEIVAVKHCREGQKQLKAPKE</sequence>
<organism evidence="1">
    <name type="scientific">marine sediment metagenome</name>
    <dbReference type="NCBI Taxonomy" id="412755"/>
    <lineage>
        <taxon>unclassified sequences</taxon>
        <taxon>metagenomes</taxon>
        <taxon>ecological metagenomes</taxon>
    </lineage>
</organism>
<feature type="non-terminal residue" evidence="1">
    <location>
        <position position="1"/>
    </location>
</feature>
<dbReference type="AlphaFoldDB" id="A0A0F9J679"/>
<dbReference type="EMBL" id="LAZR01017206">
    <property type="protein sequence ID" value="KKM01396.1"/>
    <property type="molecule type" value="Genomic_DNA"/>
</dbReference>
<evidence type="ECO:0000313" key="1">
    <source>
        <dbReference type="EMBL" id="KKM01396.1"/>
    </source>
</evidence>